<evidence type="ECO:0000256" key="8">
    <source>
        <dbReference type="ARBA" id="ARBA00023026"/>
    </source>
</evidence>
<keyword evidence="8" id="KW-0843">Virulence</keyword>
<evidence type="ECO:0000256" key="1">
    <source>
        <dbReference type="ARBA" id="ARBA00004613"/>
    </source>
</evidence>
<evidence type="ECO:0000256" key="4">
    <source>
        <dbReference type="ARBA" id="ARBA00022656"/>
    </source>
</evidence>
<keyword evidence="6 10" id="KW-0808">Transferase</keyword>
<sequence length="165" mass="19010">MIPNVRRNAWIAKERSITVADGLTQDESAAIQLYTMEWIPSDQSFYIHINTALREANRDKLIPFLCYLKLVLTALWKLPSMKTTVWSGVKGDLSTQYPIGKEFVWWGFSSCSESRQFLEQEKFLGKTGVKTLFRIECETGKSIRAHSYCKTENEILLLPATRLRV</sequence>
<evidence type="ECO:0000256" key="7">
    <source>
        <dbReference type="ARBA" id="ARBA00022695"/>
    </source>
</evidence>
<dbReference type="Pfam" id="PF01129">
    <property type="entry name" value="ART"/>
    <property type="match status" value="1"/>
</dbReference>
<dbReference type="Proteomes" id="UP000663836">
    <property type="component" value="Unassembled WGS sequence"/>
</dbReference>
<keyword evidence="7" id="KW-0548">Nucleotidyltransferase</keyword>
<keyword evidence="4" id="KW-0800">Toxin</keyword>
<dbReference type="PROSITE" id="PS51996">
    <property type="entry name" value="TR_MART"/>
    <property type="match status" value="1"/>
</dbReference>
<accession>A0A820I7D9</accession>
<evidence type="ECO:0000256" key="3">
    <source>
        <dbReference type="ARBA" id="ARBA00022525"/>
    </source>
</evidence>
<feature type="non-terminal residue" evidence="11">
    <location>
        <position position="165"/>
    </location>
</feature>
<dbReference type="SUPFAM" id="SSF56399">
    <property type="entry name" value="ADP-ribosylation"/>
    <property type="match status" value="1"/>
</dbReference>
<dbReference type="GO" id="GO:0090729">
    <property type="term" value="F:toxin activity"/>
    <property type="evidence" value="ECO:0007669"/>
    <property type="project" value="UniProtKB-KW"/>
</dbReference>
<keyword evidence="3" id="KW-0964">Secreted</keyword>
<comment type="caution">
    <text evidence="11">The sequence shown here is derived from an EMBL/GenBank/DDBJ whole genome shotgun (WGS) entry which is preliminary data.</text>
</comment>
<reference evidence="11" key="1">
    <citation type="submission" date="2021-02" db="EMBL/GenBank/DDBJ databases">
        <authorList>
            <person name="Nowell W R."/>
        </authorList>
    </citation>
    <scope>NUCLEOTIDE SEQUENCE</scope>
</reference>
<evidence type="ECO:0000256" key="6">
    <source>
        <dbReference type="ARBA" id="ARBA00022679"/>
    </source>
</evidence>
<dbReference type="InterPro" id="IPR050999">
    <property type="entry name" value="ADP-ribosyltransferase_ARG"/>
</dbReference>
<evidence type="ECO:0000256" key="9">
    <source>
        <dbReference type="ARBA" id="ARBA00047597"/>
    </source>
</evidence>
<proteinExistence type="inferred from homology"/>
<dbReference type="PANTHER" id="PTHR10339">
    <property type="entry name" value="ADP-RIBOSYLTRANSFERASE"/>
    <property type="match status" value="1"/>
</dbReference>
<gene>
    <name evidence="11" type="ORF">JBS370_LOCUS40569</name>
</gene>
<keyword evidence="10" id="KW-0520">NAD</keyword>
<dbReference type="EC" id="2.4.2.31" evidence="10"/>
<evidence type="ECO:0000256" key="10">
    <source>
        <dbReference type="RuleBase" id="RU361228"/>
    </source>
</evidence>
<evidence type="ECO:0000313" key="11">
    <source>
        <dbReference type="EMBL" id="CAF4306705.1"/>
    </source>
</evidence>
<evidence type="ECO:0000256" key="2">
    <source>
        <dbReference type="ARBA" id="ARBA00009558"/>
    </source>
</evidence>
<comment type="subcellular location">
    <subcellularLocation>
        <location evidence="1">Secreted</location>
    </subcellularLocation>
</comment>
<dbReference type="InterPro" id="IPR000768">
    <property type="entry name" value="ART"/>
</dbReference>
<dbReference type="Gene3D" id="3.90.176.10">
    <property type="entry name" value="Toxin ADP-ribosyltransferase, Chain A, domain 1"/>
    <property type="match status" value="1"/>
</dbReference>
<dbReference type="AlphaFoldDB" id="A0A820I7D9"/>
<protein>
    <recommendedName>
        <fullName evidence="10">NAD(P)(+)--arginine ADP-ribosyltransferase</fullName>
        <ecNumber evidence="10">2.4.2.31</ecNumber>
    </recommendedName>
    <alternativeName>
        <fullName evidence="10">Mono(ADP-ribosyl)transferase</fullName>
    </alternativeName>
</protein>
<organism evidence="11 12">
    <name type="scientific">Rotaria sordida</name>
    <dbReference type="NCBI Taxonomy" id="392033"/>
    <lineage>
        <taxon>Eukaryota</taxon>
        <taxon>Metazoa</taxon>
        <taxon>Spiralia</taxon>
        <taxon>Gnathifera</taxon>
        <taxon>Rotifera</taxon>
        <taxon>Eurotatoria</taxon>
        <taxon>Bdelloidea</taxon>
        <taxon>Philodinida</taxon>
        <taxon>Philodinidae</taxon>
        <taxon>Rotaria</taxon>
    </lineage>
</organism>
<keyword evidence="5 10" id="KW-0328">Glycosyltransferase</keyword>
<evidence type="ECO:0000256" key="5">
    <source>
        <dbReference type="ARBA" id="ARBA00022676"/>
    </source>
</evidence>
<dbReference type="GO" id="GO:0003950">
    <property type="term" value="F:NAD+ poly-ADP-ribosyltransferase activity"/>
    <property type="evidence" value="ECO:0007669"/>
    <property type="project" value="TreeGrafter"/>
</dbReference>
<dbReference type="GO" id="GO:0005576">
    <property type="term" value="C:extracellular region"/>
    <property type="evidence" value="ECO:0007669"/>
    <property type="project" value="UniProtKB-SubCell"/>
</dbReference>
<evidence type="ECO:0000313" key="12">
    <source>
        <dbReference type="Proteomes" id="UP000663836"/>
    </source>
</evidence>
<dbReference type="EMBL" id="CAJOBD010037404">
    <property type="protein sequence ID" value="CAF4306705.1"/>
    <property type="molecule type" value="Genomic_DNA"/>
</dbReference>
<comment type="similarity">
    <text evidence="2 10">Belongs to the Arg-specific ADP-ribosyltransferase family.</text>
</comment>
<keyword evidence="10" id="KW-0521">NADP</keyword>
<dbReference type="GO" id="GO:0106274">
    <property type="term" value="F:NAD+-protein-arginine ADP-ribosyltransferase activity"/>
    <property type="evidence" value="ECO:0007669"/>
    <property type="project" value="UniProtKB-EC"/>
</dbReference>
<dbReference type="PANTHER" id="PTHR10339:SF25">
    <property type="entry name" value="SECRETED EXOENZYME S"/>
    <property type="match status" value="1"/>
</dbReference>
<name>A0A820I7D9_9BILA</name>
<dbReference type="GO" id="GO:0016779">
    <property type="term" value="F:nucleotidyltransferase activity"/>
    <property type="evidence" value="ECO:0007669"/>
    <property type="project" value="UniProtKB-KW"/>
</dbReference>
<comment type="catalytic activity">
    <reaction evidence="9 10">
        <text>L-arginyl-[protein] + NAD(+) = N(omega)-(ADP-D-ribosyl)-L-arginyl-[protein] + nicotinamide + H(+)</text>
        <dbReference type="Rhea" id="RHEA:19149"/>
        <dbReference type="Rhea" id="RHEA-COMP:10532"/>
        <dbReference type="Rhea" id="RHEA-COMP:15087"/>
        <dbReference type="ChEBI" id="CHEBI:15378"/>
        <dbReference type="ChEBI" id="CHEBI:17154"/>
        <dbReference type="ChEBI" id="CHEBI:29965"/>
        <dbReference type="ChEBI" id="CHEBI:57540"/>
        <dbReference type="ChEBI" id="CHEBI:142554"/>
        <dbReference type="EC" id="2.4.2.31"/>
    </reaction>
</comment>